<evidence type="ECO:0000313" key="3">
    <source>
        <dbReference type="Proteomes" id="UP000826540"/>
    </source>
</evidence>
<feature type="domain" description="SLH" evidence="1">
    <location>
        <begin position="177"/>
        <end position="240"/>
    </location>
</feature>
<reference evidence="2 3" key="1">
    <citation type="journal article" date="2022" name="J. Am. Chem. Soc.">
        <title>Biosynthesis of Guanitoxin Enables Global Environmental Detection in Freshwater Cyanobacteria.</title>
        <authorList>
            <person name="Lima S.T."/>
            <person name="Fallon T.R."/>
            <person name="Cordoza J.L."/>
            <person name="Chekan J.R."/>
            <person name="Delbaje E."/>
            <person name="Hopiavuori A.R."/>
            <person name="Alvarenga D.O."/>
            <person name="Wood S.M."/>
            <person name="Luhavaya H."/>
            <person name="Baumgartner J.T."/>
            <person name="Dorr F.A."/>
            <person name="Etchegaray A."/>
            <person name="Pinto E."/>
            <person name="McKinnie S.M.K."/>
            <person name="Fiore M.F."/>
            <person name="Moore B.S."/>
        </authorList>
    </citation>
    <scope>NUCLEOTIDE SEQUENCE [LARGE SCALE GENOMIC DNA]</scope>
    <source>
        <strain evidence="2 3">ITEP-024</strain>
    </source>
</reference>
<name>A0ABX8WTT9_9CYAN</name>
<dbReference type="EMBL" id="CP080598">
    <property type="protein sequence ID" value="QYX29818.1"/>
    <property type="molecule type" value="Genomic_DNA"/>
</dbReference>
<sequence>MNKLAILTLGTLNLLTFVPTLPIIAQEVNTAKPSIENNVENPVKNPVKNPVENTDNGDLDYIQKVVESKLMDNLPDGKFYPEKLISRAELAAILVKAFYLDKRQAAKQEKSINVPDVPKYHWAYQDIQTVLKTDIMKGYRGNMFFPNQKVTRAEGLAIFAQAYGVFQFPDKTVNEILSKYPDQNSIPTWARKAIATVIAEGFINTDPNGNINPLSPMTRGDMAYLLSRYLQRQQKQAETPIVPTILQF</sequence>
<keyword evidence="3" id="KW-1185">Reference proteome</keyword>
<dbReference type="PROSITE" id="PS51272">
    <property type="entry name" value="SLH"/>
    <property type="match status" value="3"/>
</dbReference>
<dbReference type="PANTHER" id="PTHR43308">
    <property type="entry name" value="OUTER MEMBRANE PROTEIN ALPHA-RELATED"/>
    <property type="match status" value="1"/>
</dbReference>
<proteinExistence type="predicted"/>
<dbReference type="Proteomes" id="UP000826540">
    <property type="component" value="Chromosome"/>
</dbReference>
<organism evidence="2 3">
    <name type="scientific">Sphaerospermopsis torques-reginae ITEP-024</name>
    <dbReference type="NCBI Taxonomy" id="984208"/>
    <lineage>
        <taxon>Bacteria</taxon>
        <taxon>Bacillati</taxon>
        <taxon>Cyanobacteriota</taxon>
        <taxon>Cyanophyceae</taxon>
        <taxon>Nostocales</taxon>
        <taxon>Aphanizomenonaceae</taxon>
        <taxon>Sphaerospermopsis</taxon>
        <taxon>Sphaerospermopsis torques-reginae</taxon>
    </lineage>
</organism>
<evidence type="ECO:0000313" key="2">
    <source>
        <dbReference type="EMBL" id="QYX29818.1"/>
    </source>
</evidence>
<accession>A0ABX8WTT9</accession>
<feature type="domain" description="SLH" evidence="1">
    <location>
        <begin position="45"/>
        <end position="108"/>
    </location>
</feature>
<protein>
    <submittedName>
        <fullName evidence="2">S-layer homology domain-containing protein</fullName>
    </submittedName>
</protein>
<evidence type="ECO:0000259" key="1">
    <source>
        <dbReference type="PROSITE" id="PS51272"/>
    </source>
</evidence>
<dbReference type="InterPro" id="IPR001119">
    <property type="entry name" value="SLH_dom"/>
</dbReference>
<dbReference type="RefSeq" id="WP_220608090.1">
    <property type="nucleotide sequence ID" value="NZ_CP080598.1"/>
</dbReference>
<feature type="domain" description="SLH" evidence="1">
    <location>
        <begin position="110"/>
        <end position="173"/>
    </location>
</feature>
<dbReference type="InterPro" id="IPR051465">
    <property type="entry name" value="Cell_Envelope_Struct_Comp"/>
</dbReference>
<dbReference type="Pfam" id="PF00395">
    <property type="entry name" value="SLH"/>
    <property type="match status" value="3"/>
</dbReference>
<gene>
    <name evidence="2" type="ORF">K2F26_12535</name>
</gene>